<dbReference type="EMBL" id="FMYL01000001">
    <property type="protein sequence ID" value="SDB82893.1"/>
    <property type="molecule type" value="Genomic_DNA"/>
</dbReference>
<dbReference type="InterPro" id="IPR000551">
    <property type="entry name" value="MerR-type_HTH_dom"/>
</dbReference>
<evidence type="ECO:0000259" key="2">
    <source>
        <dbReference type="PROSITE" id="PS50937"/>
    </source>
</evidence>
<dbReference type="GO" id="GO:0045893">
    <property type="term" value="P:positive regulation of DNA-templated transcription"/>
    <property type="evidence" value="ECO:0007669"/>
    <property type="project" value="InterPro"/>
</dbReference>
<dbReference type="GO" id="GO:0046872">
    <property type="term" value="F:metal ion binding"/>
    <property type="evidence" value="ECO:0007669"/>
    <property type="project" value="InterPro"/>
</dbReference>
<dbReference type="PANTHER" id="PTHR30204:SF92">
    <property type="entry name" value="HTH-TYPE TRANSCRIPTIONAL REGULATOR ZNTR"/>
    <property type="match status" value="1"/>
</dbReference>
<keyword evidence="1" id="KW-0238">DNA-binding</keyword>
<evidence type="ECO:0000256" key="1">
    <source>
        <dbReference type="ARBA" id="ARBA00023125"/>
    </source>
</evidence>
<name>A0A1G6GM34_9GAMM</name>
<proteinExistence type="predicted"/>
<evidence type="ECO:0000313" key="4">
    <source>
        <dbReference type="Proteomes" id="UP000242501"/>
    </source>
</evidence>
<gene>
    <name evidence="3" type="ORF">SAMN05421733_101388</name>
</gene>
<reference evidence="4" key="1">
    <citation type="submission" date="2016-09" db="EMBL/GenBank/DDBJ databases">
        <authorList>
            <person name="Varghese N."/>
            <person name="Submissions S."/>
        </authorList>
    </citation>
    <scope>NUCLEOTIDE SEQUENCE [LARGE SCALE GENOMIC DNA]</scope>
    <source>
        <strain evidence="4">ANC 4422</strain>
    </source>
</reference>
<dbReference type="Proteomes" id="UP000242501">
    <property type="component" value="Unassembled WGS sequence"/>
</dbReference>
<dbReference type="InterPro" id="IPR009061">
    <property type="entry name" value="DNA-bd_dom_put_sf"/>
</dbReference>
<dbReference type="GO" id="GO:0003677">
    <property type="term" value="F:DNA binding"/>
    <property type="evidence" value="ECO:0007669"/>
    <property type="project" value="UniProtKB-KW"/>
</dbReference>
<accession>A0A1G6GM34</accession>
<dbReference type="Pfam" id="PF13411">
    <property type="entry name" value="MerR_1"/>
    <property type="match status" value="1"/>
</dbReference>
<keyword evidence="4" id="KW-1185">Reference proteome</keyword>
<dbReference type="STRING" id="1219383.SAMN05421733_101388"/>
<dbReference type="InterPro" id="IPR011791">
    <property type="entry name" value="CadR-PbrR"/>
</dbReference>
<organism evidence="3 4">
    <name type="scientific">Acinetobacter boissieri</name>
    <dbReference type="NCBI Taxonomy" id="1219383"/>
    <lineage>
        <taxon>Bacteria</taxon>
        <taxon>Pseudomonadati</taxon>
        <taxon>Pseudomonadota</taxon>
        <taxon>Gammaproteobacteria</taxon>
        <taxon>Moraxellales</taxon>
        <taxon>Moraxellaceae</taxon>
        <taxon>Acinetobacter</taxon>
    </lineage>
</organism>
<dbReference type="GO" id="GO:0003700">
    <property type="term" value="F:DNA-binding transcription factor activity"/>
    <property type="evidence" value="ECO:0007669"/>
    <property type="project" value="InterPro"/>
</dbReference>
<feature type="domain" description="HTH merR-type" evidence="2">
    <location>
        <begin position="1"/>
        <end position="71"/>
    </location>
</feature>
<protein>
    <submittedName>
        <fullName evidence="3">Cd(II)/Pb(II)-responsive transcriptional regulator</fullName>
    </submittedName>
</protein>
<dbReference type="SUPFAM" id="SSF46955">
    <property type="entry name" value="Putative DNA-binding domain"/>
    <property type="match status" value="1"/>
</dbReference>
<dbReference type="OrthoDB" id="9808480at2"/>
<dbReference type="SMART" id="SM00422">
    <property type="entry name" value="HTH_MERR"/>
    <property type="match status" value="1"/>
</dbReference>
<evidence type="ECO:0000313" key="3">
    <source>
        <dbReference type="EMBL" id="SDB82893.1"/>
    </source>
</evidence>
<dbReference type="Gene3D" id="1.10.1660.10">
    <property type="match status" value="1"/>
</dbReference>
<dbReference type="CDD" id="cd04784">
    <property type="entry name" value="HTH_CadR-PbrR"/>
    <property type="match status" value="1"/>
</dbReference>
<dbReference type="PANTHER" id="PTHR30204">
    <property type="entry name" value="REDOX-CYCLING DRUG-SENSING TRANSCRIPTIONAL ACTIVATOR SOXR"/>
    <property type="match status" value="1"/>
</dbReference>
<dbReference type="PROSITE" id="PS50937">
    <property type="entry name" value="HTH_MERR_2"/>
    <property type="match status" value="1"/>
</dbReference>
<dbReference type="AlphaFoldDB" id="A0A1G6GM34"/>
<sequence length="147" mass="17211">MQFTIGELAKKAKLSADTIRFYEKKQLIHPPRRADNNYRYYDQDSLTGLIFIRHCRELGMSLKEIQALHEQLQQPEQNCGHVNDVISEHLQHVTEKIQQLEQFKVQLEQLKNSCHANASVKDCEIIQALQRPDESKDSMPVNRFDLH</sequence>
<dbReference type="InterPro" id="IPR047057">
    <property type="entry name" value="MerR_fam"/>
</dbReference>
<dbReference type="PRINTS" id="PR00040">
    <property type="entry name" value="HTHMERR"/>
</dbReference>
<dbReference type="RefSeq" id="WP_092746637.1">
    <property type="nucleotide sequence ID" value="NZ_FMYL01000001.1"/>
</dbReference>